<dbReference type="EMBL" id="LR134182">
    <property type="protein sequence ID" value="VEB41278.1"/>
    <property type="molecule type" value="Genomic_DNA"/>
</dbReference>
<proteinExistence type="predicted"/>
<evidence type="ECO:0000313" key="3">
    <source>
        <dbReference type="Proteomes" id="UP000275777"/>
    </source>
</evidence>
<feature type="transmembrane region" description="Helical" evidence="1">
    <location>
        <begin position="29"/>
        <end position="53"/>
    </location>
</feature>
<organism evidence="2 3">
    <name type="scientific">Chromobacterium violaceum</name>
    <dbReference type="NCBI Taxonomy" id="536"/>
    <lineage>
        <taxon>Bacteria</taxon>
        <taxon>Pseudomonadati</taxon>
        <taxon>Pseudomonadota</taxon>
        <taxon>Betaproteobacteria</taxon>
        <taxon>Neisseriales</taxon>
        <taxon>Chromobacteriaceae</taxon>
        <taxon>Chromobacterium</taxon>
    </lineage>
</organism>
<evidence type="ECO:0000256" key="1">
    <source>
        <dbReference type="SAM" id="Phobius"/>
    </source>
</evidence>
<protein>
    <submittedName>
        <fullName evidence="2">Uncharacterized protein</fullName>
    </submittedName>
</protein>
<reference evidence="2 3" key="1">
    <citation type="submission" date="2018-12" db="EMBL/GenBank/DDBJ databases">
        <authorList>
            <consortium name="Pathogen Informatics"/>
        </authorList>
    </citation>
    <scope>NUCLEOTIDE SEQUENCE [LARGE SCALE GENOMIC DNA]</scope>
    <source>
        <strain evidence="2 3">NCTC9695</strain>
    </source>
</reference>
<evidence type="ECO:0000313" key="2">
    <source>
        <dbReference type="EMBL" id="VEB41278.1"/>
    </source>
</evidence>
<dbReference type="Proteomes" id="UP000275777">
    <property type="component" value="Chromosome"/>
</dbReference>
<dbReference type="AlphaFoldDB" id="A0A3S4JUV7"/>
<keyword evidence="1" id="KW-0472">Membrane</keyword>
<keyword evidence="1" id="KW-0812">Transmembrane</keyword>
<keyword evidence="1" id="KW-1133">Transmembrane helix</keyword>
<name>A0A3S4JUV7_CHRVL</name>
<gene>
    <name evidence="2" type="ORF">NCTC9695_01698</name>
</gene>
<sequence>MMVLLGIALSLLAMLLGGGERMLLLRESLLTGLFGIAFLLSLLLPRPLVFYLAGPRSRGGRRAVANAASACGCKRVSAAGSGR</sequence>
<accession>A0A3S4JUV7</accession>